<dbReference type="InterPro" id="IPR036661">
    <property type="entry name" value="Luciferase-like_sf"/>
</dbReference>
<keyword evidence="1" id="KW-0285">Flavoprotein</keyword>
<dbReference type="SUPFAM" id="SSF51679">
    <property type="entry name" value="Bacterial luciferase-like"/>
    <property type="match status" value="1"/>
</dbReference>
<gene>
    <name evidence="6" type="ORF">JOF56_008639</name>
</gene>
<evidence type="ECO:0000256" key="3">
    <source>
        <dbReference type="ARBA" id="ARBA00023002"/>
    </source>
</evidence>
<dbReference type="PANTHER" id="PTHR42847">
    <property type="entry name" value="ALKANESULFONATE MONOOXYGENASE"/>
    <property type="match status" value="1"/>
</dbReference>
<dbReference type="Pfam" id="PF00296">
    <property type="entry name" value="Bac_luciferase"/>
    <property type="match status" value="1"/>
</dbReference>
<comment type="caution">
    <text evidence="6">The sequence shown here is derived from an EMBL/GenBank/DDBJ whole genome shotgun (WGS) entry which is preliminary data.</text>
</comment>
<proteinExistence type="predicted"/>
<evidence type="ECO:0000313" key="7">
    <source>
        <dbReference type="Proteomes" id="UP001519332"/>
    </source>
</evidence>
<sequence length="283" mass="29650">MKIGIGLPNQVRDVRPQVIPEWAARAEDAGFSTLGTVGRMAYPGVMDTVALAAAAGATKSIGLISNILIATAWPATLLAKEIAAIDGVSGGRLTLGIGVGLRSDDFVVDGLGTAGRGHRMDAALETYRDVWNGAPVGGGDNPAVTPDTRQVPLLFGGMSPAAYARMARWGQGYIAGSVPAAMAGQFFDAARAAWQQEGRDGAPRLVAIAYFALTDPDTGRRKVGDYYANTGEFTEMVVNSMSATPDEVRSTVKAFHDLGVDELVLNPTTDELDDIGRLADIVL</sequence>
<dbReference type="PANTHER" id="PTHR42847:SF4">
    <property type="entry name" value="ALKANESULFONATE MONOOXYGENASE-RELATED"/>
    <property type="match status" value="1"/>
</dbReference>
<evidence type="ECO:0000256" key="1">
    <source>
        <dbReference type="ARBA" id="ARBA00022630"/>
    </source>
</evidence>
<feature type="domain" description="Luciferase-like" evidence="5">
    <location>
        <begin position="8"/>
        <end position="222"/>
    </location>
</feature>
<protein>
    <submittedName>
        <fullName evidence="6">Alkanesulfonate monooxygenase SsuD/methylene tetrahydromethanopterin reductase-like flavin-dependent oxidoreductase (Luciferase family)</fullName>
    </submittedName>
</protein>
<organism evidence="6 7">
    <name type="scientific">Kibdelosporangium banguiense</name>
    <dbReference type="NCBI Taxonomy" id="1365924"/>
    <lineage>
        <taxon>Bacteria</taxon>
        <taxon>Bacillati</taxon>
        <taxon>Actinomycetota</taxon>
        <taxon>Actinomycetes</taxon>
        <taxon>Pseudonocardiales</taxon>
        <taxon>Pseudonocardiaceae</taxon>
        <taxon>Kibdelosporangium</taxon>
    </lineage>
</organism>
<evidence type="ECO:0000256" key="4">
    <source>
        <dbReference type="ARBA" id="ARBA00023033"/>
    </source>
</evidence>
<dbReference type="Gene3D" id="3.20.20.30">
    <property type="entry name" value="Luciferase-like domain"/>
    <property type="match status" value="1"/>
</dbReference>
<dbReference type="RefSeq" id="WP_209645283.1">
    <property type="nucleotide sequence ID" value="NZ_JAGINW010000001.1"/>
</dbReference>
<keyword evidence="2" id="KW-0288">FMN</keyword>
<dbReference type="InterPro" id="IPR050172">
    <property type="entry name" value="SsuD_RutA_monooxygenase"/>
</dbReference>
<evidence type="ECO:0000313" key="6">
    <source>
        <dbReference type="EMBL" id="MBP2328254.1"/>
    </source>
</evidence>
<dbReference type="EMBL" id="JAGINW010000001">
    <property type="protein sequence ID" value="MBP2328254.1"/>
    <property type="molecule type" value="Genomic_DNA"/>
</dbReference>
<keyword evidence="4" id="KW-0503">Monooxygenase</keyword>
<accession>A0ABS4TW99</accession>
<reference evidence="6 7" key="1">
    <citation type="submission" date="2021-03" db="EMBL/GenBank/DDBJ databases">
        <title>Sequencing the genomes of 1000 actinobacteria strains.</title>
        <authorList>
            <person name="Klenk H.-P."/>
        </authorList>
    </citation>
    <scope>NUCLEOTIDE SEQUENCE [LARGE SCALE GENOMIC DNA]</scope>
    <source>
        <strain evidence="6 7">DSM 46670</strain>
    </source>
</reference>
<dbReference type="InterPro" id="IPR011251">
    <property type="entry name" value="Luciferase-like_dom"/>
</dbReference>
<dbReference type="Proteomes" id="UP001519332">
    <property type="component" value="Unassembled WGS sequence"/>
</dbReference>
<keyword evidence="3" id="KW-0560">Oxidoreductase</keyword>
<name>A0ABS4TW99_9PSEU</name>
<evidence type="ECO:0000256" key="2">
    <source>
        <dbReference type="ARBA" id="ARBA00022643"/>
    </source>
</evidence>
<keyword evidence="7" id="KW-1185">Reference proteome</keyword>
<evidence type="ECO:0000259" key="5">
    <source>
        <dbReference type="Pfam" id="PF00296"/>
    </source>
</evidence>